<keyword evidence="1" id="KW-0812">Transmembrane</keyword>
<gene>
    <name evidence="2" type="ORF">SAMN04488498_104147</name>
</gene>
<keyword evidence="1" id="KW-0472">Membrane</keyword>
<feature type="transmembrane region" description="Helical" evidence="1">
    <location>
        <begin position="12"/>
        <end position="34"/>
    </location>
</feature>
<dbReference type="OrthoDB" id="7906671at2"/>
<dbReference type="Proteomes" id="UP000323300">
    <property type="component" value="Unassembled WGS sequence"/>
</dbReference>
<feature type="transmembrane region" description="Helical" evidence="1">
    <location>
        <begin position="54"/>
        <end position="77"/>
    </location>
</feature>
<sequence length="151" mass="15588">MSGLLLILGRLFMILVGYVAAALAASAFLNLLLIGMLDLPADVLPDAIRGSSIVAVPFIAMFVAWLAFTPALVFIAIAELSGKRDWLFHAIGGGVVAAVVTAGYFWQSSGPGDWSVGNPIIALALVGSGLVGGIAYWAVAGRMAGGWRSAR</sequence>
<evidence type="ECO:0000256" key="1">
    <source>
        <dbReference type="SAM" id="Phobius"/>
    </source>
</evidence>
<organism evidence="2 3">
    <name type="scientific">Neomesorhizobium albiziae</name>
    <dbReference type="NCBI Taxonomy" id="335020"/>
    <lineage>
        <taxon>Bacteria</taxon>
        <taxon>Pseudomonadati</taxon>
        <taxon>Pseudomonadota</taxon>
        <taxon>Alphaproteobacteria</taxon>
        <taxon>Hyphomicrobiales</taxon>
        <taxon>Phyllobacteriaceae</taxon>
        <taxon>Neomesorhizobium</taxon>
    </lineage>
</organism>
<reference evidence="2 3" key="1">
    <citation type="submission" date="2016-10" db="EMBL/GenBank/DDBJ databases">
        <authorList>
            <person name="Varghese N."/>
            <person name="Submissions S."/>
        </authorList>
    </citation>
    <scope>NUCLEOTIDE SEQUENCE [LARGE SCALE GENOMIC DNA]</scope>
    <source>
        <strain evidence="2 3">DSM 21822</strain>
    </source>
</reference>
<keyword evidence="1" id="KW-1133">Transmembrane helix</keyword>
<dbReference type="RefSeq" id="WP_149759831.1">
    <property type="nucleotide sequence ID" value="NZ_BSPE01000007.1"/>
</dbReference>
<dbReference type="EMBL" id="FOSL01000004">
    <property type="protein sequence ID" value="SFK25868.1"/>
    <property type="molecule type" value="Genomic_DNA"/>
</dbReference>
<feature type="transmembrane region" description="Helical" evidence="1">
    <location>
        <begin position="86"/>
        <end position="107"/>
    </location>
</feature>
<feature type="transmembrane region" description="Helical" evidence="1">
    <location>
        <begin position="119"/>
        <end position="139"/>
    </location>
</feature>
<dbReference type="AlphaFoldDB" id="A0A1I3Y200"/>
<evidence type="ECO:0000313" key="3">
    <source>
        <dbReference type="Proteomes" id="UP000323300"/>
    </source>
</evidence>
<keyword evidence="3" id="KW-1185">Reference proteome</keyword>
<accession>A0A1I3Y200</accession>
<evidence type="ECO:0000313" key="2">
    <source>
        <dbReference type="EMBL" id="SFK25868.1"/>
    </source>
</evidence>
<proteinExistence type="predicted"/>
<protein>
    <submittedName>
        <fullName evidence="2">Uncharacterized protein</fullName>
    </submittedName>
</protein>
<name>A0A1I3Y200_9HYPH</name>